<feature type="domain" description="VRR-NUC" evidence="4">
    <location>
        <begin position="1"/>
        <end position="90"/>
    </location>
</feature>
<comment type="caution">
    <text evidence="5">The sequence shown here is derived from an EMBL/GenBank/DDBJ whole genome shotgun (WGS) entry which is preliminary data.</text>
</comment>
<organism evidence="5 6">
    <name type="scientific">Phreatobacter oligotrophus</name>
    <dbReference type="NCBI Taxonomy" id="1122261"/>
    <lineage>
        <taxon>Bacteria</taxon>
        <taxon>Pseudomonadati</taxon>
        <taxon>Pseudomonadota</taxon>
        <taxon>Alphaproteobacteria</taxon>
        <taxon>Hyphomicrobiales</taxon>
        <taxon>Phreatobacteraceae</taxon>
        <taxon>Phreatobacter</taxon>
    </lineage>
</organism>
<dbReference type="RefSeq" id="WP_108174345.1">
    <property type="nucleotide sequence ID" value="NZ_PZZL01000001.1"/>
</dbReference>
<proteinExistence type="predicted"/>
<comment type="cofactor">
    <cofactor evidence="1">
        <name>Mg(2+)</name>
        <dbReference type="ChEBI" id="CHEBI:18420"/>
    </cofactor>
</comment>
<accession>A0A2T4ZIV1</accession>
<evidence type="ECO:0000313" key="6">
    <source>
        <dbReference type="Proteomes" id="UP000241808"/>
    </source>
</evidence>
<keyword evidence="6" id="KW-1185">Reference proteome</keyword>
<dbReference type="EMBL" id="PZZL01000001">
    <property type="protein sequence ID" value="PTM61910.1"/>
    <property type="molecule type" value="Genomic_DNA"/>
</dbReference>
<dbReference type="SMART" id="SM00990">
    <property type="entry name" value="VRR_NUC"/>
    <property type="match status" value="1"/>
</dbReference>
<evidence type="ECO:0000256" key="2">
    <source>
        <dbReference type="ARBA" id="ARBA00022722"/>
    </source>
</evidence>
<evidence type="ECO:0000259" key="4">
    <source>
        <dbReference type="SMART" id="SM00990"/>
    </source>
</evidence>
<dbReference type="AlphaFoldDB" id="A0A2T4ZIV1"/>
<dbReference type="OrthoDB" id="8003382at2"/>
<keyword evidence="3" id="KW-0378">Hydrolase</keyword>
<dbReference type="GO" id="GO:0016788">
    <property type="term" value="F:hydrolase activity, acting on ester bonds"/>
    <property type="evidence" value="ECO:0007669"/>
    <property type="project" value="InterPro"/>
</dbReference>
<dbReference type="InterPro" id="IPR011856">
    <property type="entry name" value="tRNA_endonuc-like_dom_sf"/>
</dbReference>
<dbReference type="GO" id="GO:0004518">
    <property type="term" value="F:nuclease activity"/>
    <property type="evidence" value="ECO:0007669"/>
    <property type="project" value="UniProtKB-KW"/>
</dbReference>
<dbReference type="GO" id="GO:0003676">
    <property type="term" value="F:nucleic acid binding"/>
    <property type="evidence" value="ECO:0007669"/>
    <property type="project" value="InterPro"/>
</dbReference>
<protein>
    <recommendedName>
        <fullName evidence="4">VRR-NUC domain-containing protein</fullName>
    </recommendedName>
</protein>
<gene>
    <name evidence="5" type="ORF">C8P69_101583</name>
</gene>
<name>A0A2T4ZIV1_9HYPH</name>
<dbReference type="InterPro" id="IPR014883">
    <property type="entry name" value="VRR_NUC"/>
</dbReference>
<dbReference type="Gene3D" id="3.40.1350.10">
    <property type="match status" value="1"/>
</dbReference>
<dbReference type="Proteomes" id="UP000241808">
    <property type="component" value="Unassembled WGS sequence"/>
</dbReference>
<evidence type="ECO:0000256" key="1">
    <source>
        <dbReference type="ARBA" id="ARBA00001946"/>
    </source>
</evidence>
<reference evidence="5 6" key="1">
    <citation type="submission" date="2018-04" db="EMBL/GenBank/DDBJ databases">
        <title>Genomic Encyclopedia of Archaeal and Bacterial Type Strains, Phase II (KMG-II): from individual species to whole genera.</title>
        <authorList>
            <person name="Goeker M."/>
        </authorList>
    </citation>
    <scope>NUCLEOTIDE SEQUENCE [LARGE SCALE GENOMIC DNA]</scope>
    <source>
        <strain evidence="5 6">DSM 25521</strain>
    </source>
</reference>
<sequence length="107" mass="12035">MRESEIQRAVIAHWKALGLPDTLVAAIPNQNAHGQYGLKRGLPDLICIGPRGVGFIELKRDKGRPTADQLEIKTLCLTRGVDHAITYGREEPIRVLEEWGLVRRSQR</sequence>
<evidence type="ECO:0000313" key="5">
    <source>
        <dbReference type="EMBL" id="PTM61910.1"/>
    </source>
</evidence>
<keyword evidence="2" id="KW-0540">Nuclease</keyword>
<evidence type="ECO:0000256" key="3">
    <source>
        <dbReference type="ARBA" id="ARBA00022801"/>
    </source>
</evidence>